<dbReference type="SUPFAM" id="SSF53597">
    <property type="entry name" value="Dihydrofolate reductase-like"/>
    <property type="match status" value="1"/>
</dbReference>
<dbReference type="EC" id="3.5.4.26" evidence="12"/>
<reference evidence="14" key="1">
    <citation type="submission" date="2022-10" db="EMBL/GenBank/DDBJ databases">
        <title>Catenovulum adriacola sp. nov. isolated in the Harbour of Susak.</title>
        <authorList>
            <person name="Schoch T."/>
            <person name="Reich S.J."/>
            <person name="Stoeferle S."/>
            <person name="Flaiz M."/>
            <person name="Kazda M."/>
            <person name="Riedel C.U."/>
            <person name="Duerre P."/>
        </authorList>
    </citation>
    <scope>NUCLEOTIDE SEQUENCE</scope>
    <source>
        <strain evidence="14">TS8</strain>
    </source>
</reference>
<evidence type="ECO:0000259" key="13">
    <source>
        <dbReference type="PROSITE" id="PS51747"/>
    </source>
</evidence>
<comment type="similarity">
    <text evidence="5 12">In the C-terminal section; belongs to the HTP reductase family.</text>
</comment>
<evidence type="ECO:0000256" key="7">
    <source>
        <dbReference type="ARBA" id="ARBA00022723"/>
    </source>
</evidence>
<comment type="cofactor">
    <cofactor evidence="12">
        <name>Zn(2+)</name>
        <dbReference type="ChEBI" id="CHEBI:29105"/>
    </cofactor>
    <text evidence="12">Binds 1 zinc ion.</text>
</comment>
<dbReference type="GO" id="GO:0008835">
    <property type="term" value="F:diaminohydroxyphosphoribosylaminopyrimidine deaminase activity"/>
    <property type="evidence" value="ECO:0007669"/>
    <property type="project" value="UniProtKB-EC"/>
</dbReference>
<evidence type="ECO:0000256" key="11">
    <source>
        <dbReference type="ARBA" id="ARBA00023268"/>
    </source>
</evidence>
<keyword evidence="11" id="KW-0511">Multifunctional enzyme</keyword>
<comment type="function">
    <text evidence="1 12">Converts 2,5-diamino-6-(ribosylamino)-4(3h)-pyrimidinone 5'-phosphate into 5-amino-6-(ribosylamino)-2,4(1h,3h)-pyrimidinedione 5'-phosphate.</text>
</comment>
<dbReference type="CDD" id="cd01284">
    <property type="entry name" value="Riboflavin_deaminase-reductase"/>
    <property type="match status" value="1"/>
</dbReference>
<evidence type="ECO:0000313" key="14">
    <source>
        <dbReference type="EMBL" id="WAJ71369.1"/>
    </source>
</evidence>
<evidence type="ECO:0000256" key="6">
    <source>
        <dbReference type="ARBA" id="ARBA00022619"/>
    </source>
</evidence>
<feature type="domain" description="CMP/dCMP-type deaminase" evidence="13">
    <location>
        <begin position="6"/>
        <end position="131"/>
    </location>
</feature>
<protein>
    <recommendedName>
        <fullName evidence="12">Riboflavin biosynthesis protein RibD</fullName>
    </recommendedName>
    <domain>
        <recommendedName>
            <fullName evidence="12">Diaminohydroxyphosphoribosylaminopyrimidine deaminase</fullName>
            <shortName evidence="12">DRAP deaminase</shortName>
            <ecNumber evidence="12">3.5.4.26</ecNumber>
        </recommendedName>
        <alternativeName>
            <fullName evidence="12">Riboflavin-specific deaminase</fullName>
        </alternativeName>
    </domain>
    <domain>
        <recommendedName>
            <fullName evidence="12">5-amino-6-(5-phosphoribosylamino)uracil reductase</fullName>
            <ecNumber evidence="12">1.1.1.193</ecNumber>
        </recommendedName>
        <alternativeName>
            <fullName evidence="12">HTP reductase</fullName>
        </alternativeName>
    </domain>
</protein>
<evidence type="ECO:0000256" key="4">
    <source>
        <dbReference type="ARBA" id="ARBA00005259"/>
    </source>
</evidence>
<dbReference type="Gene3D" id="3.40.140.10">
    <property type="entry name" value="Cytidine Deaminase, domain 2"/>
    <property type="match status" value="1"/>
</dbReference>
<dbReference type="EMBL" id="CP109965">
    <property type="protein sequence ID" value="WAJ71369.1"/>
    <property type="molecule type" value="Genomic_DNA"/>
</dbReference>
<dbReference type="InterPro" id="IPR024072">
    <property type="entry name" value="DHFR-like_dom_sf"/>
</dbReference>
<dbReference type="InterPro" id="IPR016192">
    <property type="entry name" value="APOBEC/CMP_deaminase_Zn-bd"/>
</dbReference>
<dbReference type="RefSeq" id="WP_268075845.1">
    <property type="nucleotide sequence ID" value="NZ_CP109965.1"/>
</dbReference>
<evidence type="ECO:0000256" key="10">
    <source>
        <dbReference type="ARBA" id="ARBA00023002"/>
    </source>
</evidence>
<evidence type="ECO:0000256" key="8">
    <source>
        <dbReference type="ARBA" id="ARBA00022833"/>
    </source>
</evidence>
<keyword evidence="7 12" id="KW-0479">Metal-binding</keyword>
<comment type="pathway">
    <text evidence="2 12">Cofactor biosynthesis; riboflavin biosynthesis; 5-amino-6-(D-ribitylamino)uracil from GTP: step 2/4.</text>
</comment>
<dbReference type="PROSITE" id="PS51747">
    <property type="entry name" value="CYT_DCMP_DEAMINASES_2"/>
    <property type="match status" value="1"/>
</dbReference>
<evidence type="ECO:0000256" key="5">
    <source>
        <dbReference type="ARBA" id="ARBA00007417"/>
    </source>
</evidence>
<keyword evidence="8 12" id="KW-0862">Zinc</keyword>
<dbReference type="Pfam" id="PF00383">
    <property type="entry name" value="dCMP_cyt_deam_1"/>
    <property type="match status" value="1"/>
</dbReference>
<accession>A0ABY7AP75</accession>
<keyword evidence="15" id="KW-1185">Reference proteome</keyword>
<dbReference type="InterPro" id="IPR050765">
    <property type="entry name" value="Riboflavin_Biosynth_HTPR"/>
</dbReference>
<comment type="similarity">
    <text evidence="4 12">In the N-terminal section; belongs to the cytidine and deoxycytidylate deaminase family.</text>
</comment>
<organism evidence="14 15">
    <name type="scientific">Catenovulum adriaticum</name>
    <dbReference type="NCBI Taxonomy" id="2984846"/>
    <lineage>
        <taxon>Bacteria</taxon>
        <taxon>Pseudomonadati</taxon>
        <taxon>Pseudomonadota</taxon>
        <taxon>Gammaproteobacteria</taxon>
        <taxon>Alteromonadales</taxon>
        <taxon>Alteromonadaceae</taxon>
        <taxon>Catenovulum</taxon>
    </lineage>
</organism>
<dbReference type="Pfam" id="PF01872">
    <property type="entry name" value="RibD_C"/>
    <property type="match status" value="1"/>
</dbReference>
<dbReference type="InterPro" id="IPR011549">
    <property type="entry name" value="RibD_C"/>
</dbReference>
<dbReference type="InterPro" id="IPR004794">
    <property type="entry name" value="Eubact_RibD"/>
</dbReference>
<evidence type="ECO:0000313" key="15">
    <source>
        <dbReference type="Proteomes" id="UP001163726"/>
    </source>
</evidence>
<keyword evidence="12 14" id="KW-0378">Hydrolase</keyword>
<proteinExistence type="inferred from homology"/>
<evidence type="ECO:0000256" key="12">
    <source>
        <dbReference type="PIRNR" id="PIRNR006769"/>
    </source>
</evidence>
<dbReference type="EC" id="1.1.1.193" evidence="12"/>
<comment type="catalytic activity">
    <reaction evidence="12">
        <text>5-amino-6-(5-phospho-D-ribitylamino)uracil + NADP(+) = 5-amino-6-(5-phospho-D-ribosylamino)uracil + NADPH + H(+)</text>
        <dbReference type="Rhea" id="RHEA:17845"/>
        <dbReference type="ChEBI" id="CHEBI:15378"/>
        <dbReference type="ChEBI" id="CHEBI:57783"/>
        <dbReference type="ChEBI" id="CHEBI:58349"/>
        <dbReference type="ChEBI" id="CHEBI:58421"/>
        <dbReference type="ChEBI" id="CHEBI:58453"/>
        <dbReference type="EC" id="1.1.1.193"/>
    </reaction>
</comment>
<dbReference type="PIRSF" id="PIRSF006769">
    <property type="entry name" value="RibD"/>
    <property type="match status" value="1"/>
</dbReference>
<dbReference type="PANTHER" id="PTHR38011">
    <property type="entry name" value="DIHYDROFOLATE REDUCTASE FAMILY PROTEIN (AFU_ORTHOLOGUE AFUA_8G06820)"/>
    <property type="match status" value="1"/>
</dbReference>
<name>A0ABY7AP75_9ALTE</name>
<dbReference type="PROSITE" id="PS00903">
    <property type="entry name" value="CYT_DCMP_DEAMINASES_1"/>
    <property type="match status" value="1"/>
</dbReference>
<keyword evidence="9 12" id="KW-0521">NADP</keyword>
<dbReference type="InterPro" id="IPR002125">
    <property type="entry name" value="CMP_dCMP_dom"/>
</dbReference>
<dbReference type="PANTHER" id="PTHR38011:SF7">
    <property type="entry name" value="2,5-DIAMINO-6-RIBOSYLAMINO-4(3H)-PYRIMIDINONE 5'-PHOSPHATE REDUCTASE"/>
    <property type="match status" value="1"/>
</dbReference>
<evidence type="ECO:0000256" key="2">
    <source>
        <dbReference type="ARBA" id="ARBA00004882"/>
    </source>
</evidence>
<dbReference type="GO" id="GO:0008703">
    <property type="term" value="F:5-amino-6-(5-phosphoribosylamino)uracil reductase activity"/>
    <property type="evidence" value="ECO:0007669"/>
    <property type="project" value="UniProtKB-EC"/>
</dbReference>
<dbReference type="InterPro" id="IPR002734">
    <property type="entry name" value="RibDG_C"/>
</dbReference>
<comment type="catalytic activity">
    <reaction evidence="12">
        <text>2,5-diamino-6-hydroxy-4-(5-phosphoribosylamino)-pyrimidine + H2O + H(+) = 5-amino-6-(5-phospho-D-ribosylamino)uracil + NH4(+)</text>
        <dbReference type="Rhea" id="RHEA:21868"/>
        <dbReference type="ChEBI" id="CHEBI:15377"/>
        <dbReference type="ChEBI" id="CHEBI:15378"/>
        <dbReference type="ChEBI" id="CHEBI:28938"/>
        <dbReference type="ChEBI" id="CHEBI:58453"/>
        <dbReference type="ChEBI" id="CHEBI:58614"/>
        <dbReference type="EC" id="3.5.4.26"/>
    </reaction>
</comment>
<dbReference type="Gene3D" id="3.40.430.10">
    <property type="entry name" value="Dihydrofolate Reductase, subunit A"/>
    <property type="match status" value="1"/>
</dbReference>
<dbReference type="SUPFAM" id="SSF53927">
    <property type="entry name" value="Cytidine deaminase-like"/>
    <property type="match status" value="1"/>
</dbReference>
<evidence type="ECO:0000256" key="9">
    <source>
        <dbReference type="ARBA" id="ARBA00022857"/>
    </source>
</evidence>
<evidence type="ECO:0000256" key="1">
    <source>
        <dbReference type="ARBA" id="ARBA00002151"/>
    </source>
</evidence>
<dbReference type="Proteomes" id="UP001163726">
    <property type="component" value="Chromosome"/>
</dbReference>
<dbReference type="NCBIfam" id="TIGR00227">
    <property type="entry name" value="ribD_Cterm"/>
    <property type="match status" value="1"/>
</dbReference>
<comment type="pathway">
    <text evidence="3 12">Cofactor biosynthesis; riboflavin biosynthesis; 5-amino-6-(D-ribitylamino)uracil from GTP: step 3/4.</text>
</comment>
<sequence length="376" mass="41048">MSLFYPEDLNYMARAIRLAERGRFTTSPNPCVGCVIVKNNQIIGEGFHIQAGGPHAEINALTQVEQSQATAQGATAYVTLEPCSHTGKTPPCASALIKAGVATVIVGMEDPNPLVSGRGIQMLRDAGIQVHQGCLESACKKINPGFNKRMTHKRPFVQVKLASSLDGRTAMASGESKWITSYQARKDVQLYRAKACAILTGSGTVMADNPQMNVRESDFPLTDYPIESIRQPAKIIIDNQSQLTPDLNIFASETPVFVVKNKIKVTPPQQNWPKHVTQIELSGNDHNIDLTALMLELGACQMNHIWVEAGAKLAGALIQQGLVDELIIYQAPKLMGENTKGLLDVPNLTELSQAVEWQYADVRQIGPDLRLTLRAK</sequence>
<gene>
    <name evidence="14" type="primary">ribD</name>
    <name evidence="14" type="ORF">OLW01_06110</name>
</gene>
<keyword evidence="10 12" id="KW-0560">Oxidoreductase</keyword>
<keyword evidence="6 12" id="KW-0686">Riboflavin biosynthesis</keyword>
<dbReference type="NCBIfam" id="TIGR00326">
    <property type="entry name" value="eubact_ribD"/>
    <property type="match status" value="1"/>
</dbReference>
<evidence type="ECO:0000256" key="3">
    <source>
        <dbReference type="ARBA" id="ARBA00004910"/>
    </source>
</evidence>
<dbReference type="InterPro" id="IPR016193">
    <property type="entry name" value="Cytidine_deaminase-like"/>
</dbReference>